<dbReference type="InterPro" id="IPR045155">
    <property type="entry name" value="Beta-lactam_cat"/>
</dbReference>
<dbReference type="PANTHER" id="PTHR35333:SF4">
    <property type="entry name" value="SLR0121 PROTEIN"/>
    <property type="match status" value="1"/>
</dbReference>
<gene>
    <name evidence="2" type="primary">penP</name>
    <name evidence="2" type="ORF">FPPS064S07_01634</name>
</gene>
<dbReference type="GO" id="GO:0008800">
    <property type="term" value="F:beta-lactamase activity"/>
    <property type="evidence" value="ECO:0007669"/>
    <property type="project" value="UniProtKB-EC"/>
</dbReference>
<dbReference type="Gene3D" id="3.40.710.10">
    <property type="entry name" value="DD-peptidase/beta-lactamase superfamily"/>
    <property type="match status" value="1"/>
</dbReference>
<dbReference type="GO" id="GO:0030655">
    <property type="term" value="P:beta-lactam antibiotic catabolic process"/>
    <property type="evidence" value="ECO:0007669"/>
    <property type="project" value="InterPro"/>
</dbReference>
<evidence type="ECO:0000259" key="1">
    <source>
        <dbReference type="Pfam" id="PF13354"/>
    </source>
</evidence>
<proteinExistence type="predicted"/>
<evidence type="ECO:0000313" key="3">
    <source>
        <dbReference type="Proteomes" id="UP000406184"/>
    </source>
</evidence>
<keyword evidence="3" id="KW-1185">Reference proteome</keyword>
<dbReference type="EC" id="3.5.2.6" evidence="2"/>
<accession>A0A564ULA7</accession>
<dbReference type="Proteomes" id="UP000406184">
    <property type="component" value="Unassembled WGS sequence"/>
</dbReference>
<reference evidence="2 3" key="1">
    <citation type="submission" date="2019-07" db="EMBL/GenBank/DDBJ databases">
        <authorList>
            <person name="Hibberd C M."/>
            <person name="Gehrig L. J."/>
            <person name="Chang H.-W."/>
            <person name="Venkatesh S."/>
        </authorList>
    </citation>
    <scope>NUCLEOTIDE SEQUENCE [LARGE SCALE GENOMIC DNA]</scope>
    <source>
        <strain evidence="2">Faecalibacterium_prausnitzii_JG_BgPS064</strain>
    </source>
</reference>
<dbReference type="Pfam" id="PF13354">
    <property type="entry name" value="Beta-lactamase2"/>
    <property type="match status" value="1"/>
</dbReference>
<dbReference type="PANTHER" id="PTHR35333">
    <property type="entry name" value="BETA-LACTAMASE"/>
    <property type="match status" value="1"/>
</dbReference>
<dbReference type="GO" id="GO:0046677">
    <property type="term" value="P:response to antibiotic"/>
    <property type="evidence" value="ECO:0007669"/>
    <property type="project" value="InterPro"/>
</dbReference>
<evidence type="ECO:0000313" key="2">
    <source>
        <dbReference type="EMBL" id="VUX20365.1"/>
    </source>
</evidence>
<feature type="domain" description="Beta-lactamase class A catalytic" evidence="1">
    <location>
        <begin position="23"/>
        <end position="242"/>
    </location>
</feature>
<sequence length="282" mass="31443">MDKNMTLEKRIAAELYSYQGKMSVFVDDLHGRTVEIGADEEFETASTIKAYILAALYLQASRGKASLEEKITYKPEHFVDGSGMLRALGVGASLKVKDAATMMIICSDNIATNMVIDYLGLDTINACIREMGFAHTVLHNPLHFDIYSDLGTTTPRDYASLFAQVAKGTLVSAEASAEMLAIFRQQHYNTMLTHDFPQFYLDCEETGEPELIWVASKSGSMNACRNDGGIVHTPYGEYVIVLMNKDFHDIIEYNDHPSMVYGARVSRMILDQILACEGELYK</sequence>
<keyword evidence="2" id="KW-0378">Hydrolase</keyword>
<organism evidence="2 3">
    <name type="scientific">Faecalibacterium prausnitzii</name>
    <dbReference type="NCBI Taxonomy" id="853"/>
    <lineage>
        <taxon>Bacteria</taxon>
        <taxon>Bacillati</taxon>
        <taxon>Bacillota</taxon>
        <taxon>Clostridia</taxon>
        <taxon>Eubacteriales</taxon>
        <taxon>Oscillospiraceae</taxon>
        <taxon>Faecalibacterium</taxon>
    </lineage>
</organism>
<dbReference type="EMBL" id="CABHMY010000155">
    <property type="protein sequence ID" value="VUX20365.1"/>
    <property type="molecule type" value="Genomic_DNA"/>
</dbReference>
<dbReference type="InterPro" id="IPR012338">
    <property type="entry name" value="Beta-lactam/transpept-like"/>
</dbReference>
<dbReference type="InterPro" id="IPR000871">
    <property type="entry name" value="Beta-lactam_class-A"/>
</dbReference>
<name>A0A564ULA7_9FIRM</name>
<protein>
    <submittedName>
        <fullName evidence="2">Beta-lactamase</fullName>
        <ecNumber evidence="2">3.5.2.6</ecNumber>
    </submittedName>
</protein>
<dbReference type="RefSeq" id="WP_158399666.1">
    <property type="nucleotide sequence ID" value="NZ_CABHMY010000155.1"/>
</dbReference>
<dbReference type="SUPFAM" id="SSF56601">
    <property type="entry name" value="beta-lactamase/transpeptidase-like"/>
    <property type="match status" value="1"/>
</dbReference>
<dbReference type="AlphaFoldDB" id="A0A564ULA7"/>